<dbReference type="RefSeq" id="WP_371942403.1">
    <property type="nucleotide sequence ID" value="NZ_JAXCEH010000011.1"/>
</dbReference>
<keyword evidence="2" id="KW-0503">Monooxygenase</keyword>
<feature type="domain" description="ABM" evidence="1">
    <location>
        <begin position="4"/>
        <end position="93"/>
    </location>
</feature>
<name>A0ABV4QYI9_9ACTN</name>
<dbReference type="InterPro" id="IPR007138">
    <property type="entry name" value="ABM_dom"/>
</dbReference>
<evidence type="ECO:0000313" key="2">
    <source>
        <dbReference type="EMBL" id="MFA1555677.1"/>
    </source>
</evidence>
<dbReference type="Proteomes" id="UP001569904">
    <property type="component" value="Unassembled WGS sequence"/>
</dbReference>
<evidence type="ECO:0000313" key="3">
    <source>
        <dbReference type="Proteomes" id="UP001569904"/>
    </source>
</evidence>
<accession>A0ABV4QYI9</accession>
<proteinExistence type="predicted"/>
<dbReference type="InterPro" id="IPR011008">
    <property type="entry name" value="Dimeric_a/b-barrel"/>
</dbReference>
<protein>
    <submittedName>
        <fullName evidence="2">Antibiotic biosynthesis monooxygenase family protein</fullName>
    </submittedName>
</protein>
<reference evidence="2 3" key="1">
    <citation type="submission" date="2023-11" db="EMBL/GenBank/DDBJ databases">
        <title>Actinomadura monticuli sp. nov., isolated from volcanic ash.</title>
        <authorList>
            <person name="Lee S.D."/>
            <person name="Yang H."/>
            <person name="Kim I.S."/>
        </authorList>
    </citation>
    <scope>NUCLEOTIDE SEQUENCE [LARGE SCALE GENOMIC DNA]</scope>
    <source>
        <strain evidence="2 3">DSM 45346</strain>
    </source>
</reference>
<dbReference type="PROSITE" id="PS51725">
    <property type="entry name" value="ABM"/>
    <property type="match status" value="1"/>
</dbReference>
<dbReference type="SUPFAM" id="SSF54909">
    <property type="entry name" value="Dimeric alpha+beta barrel"/>
    <property type="match status" value="1"/>
</dbReference>
<comment type="caution">
    <text evidence="2">The sequence shown here is derived from an EMBL/GenBank/DDBJ whole genome shotgun (WGS) entry which is preliminary data.</text>
</comment>
<keyword evidence="2" id="KW-0560">Oxidoreductase</keyword>
<dbReference type="EMBL" id="JAXCEH010000011">
    <property type="protein sequence ID" value="MFA1555677.1"/>
    <property type="molecule type" value="Genomic_DNA"/>
</dbReference>
<gene>
    <name evidence="2" type="ORF">SM436_18470</name>
</gene>
<evidence type="ECO:0000259" key="1">
    <source>
        <dbReference type="PROSITE" id="PS51725"/>
    </source>
</evidence>
<dbReference type="Gene3D" id="3.30.70.100">
    <property type="match status" value="1"/>
</dbReference>
<sequence>MVGRVRVLVYASAPGDDPRAVEDAYHTVSRTLAGTPGLLGNVLLRSVHEPGAFVVMSEWADLDSFREWEEGAGHRGATAPLRPLQDGRGRGPFGIYEVTAAY</sequence>
<dbReference type="Pfam" id="PF03992">
    <property type="entry name" value="ABM"/>
    <property type="match status" value="1"/>
</dbReference>
<keyword evidence="3" id="KW-1185">Reference proteome</keyword>
<organism evidence="2 3">
    <name type="scientific">Actinomadura chokoriensis</name>
    <dbReference type="NCBI Taxonomy" id="454156"/>
    <lineage>
        <taxon>Bacteria</taxon>
        <taxon>Bacillati</taxon>
        <taxon>Actinomycetota</taxon>
        <taxon>Actinomycetes</taxon>
        <taxon>Streptosporangiales</taxon>
        <taxon>Thermomonosporaceae</taxon>
        <taxon>Actinomadura</taxon>
    </lineage>
</organism>
<dbReference type="GO" id="GO:0004497">
    <property type="term" value="F:monooxygenase activity"/>
    <property type="evidence" value="ECO:0007669"/>
    <property type="project" value="UniProtKB-KW"/>
</dbReference>